<proteinExistence type="predicted"/>
<feature type="region of interest" description="Disordered" evidence="2">
    <location>
        <begin position="179"/>
        <end position="236"/>
    </location>
</feature>
<feature type="compositionally biased region" description="Polar residues" evidence="2">
    <location>
        <begin position="189"/>
        <end position="204"/>
    </location>
</feature>
<feature type="compositionally biased region" description="Polar residues" evidence="2">
    <location>
        <begin position="211"/>
        <end position="221"/>
    </location>
</feature>
<dbReference type="AlphaFoldDB" id="E4XPN9"/>
<evidence type="ECO:0000313" key="4">
    <source>
        <dbReference type="Proteomes" id="UP000001307"/>
    </source>
</evidence>
<feature type="coiled-coil region" evidence="1">
    <location>
        <begin position="145"/>
        <end position="172"/>
    </location>
</feature>
<dbReference type="OrthoDB" id="10563754at2759"/>
<evidence type="ECO:0000313" key="3">
    <source>
        <dbReference type="EMBL" id="CBY11827.1"/>
    </source>
</evidence>
<keyword evidence="4" id="KW-1185">Reference proteome</keyword>
<accession>E4XPN9</accession>
<protein>
    <submittedName>
        <fullName evidence="3">Uncharacterized protein</fullName>
    </submittedName>
</protein>
<feature type="compositionally biased region" description="Basic and acidic residues" evidence="2">
    <location>
        <begin position="1"/>
        <end position="34"/>
    </location>
</feature>
<dbReference type="EMBL" id="FN653095">
    <property type="protein sequence ID" value="CBY11827.1"/>
    <property type="molecule type" value="Genomic_DNA"/>
</dbReference>
<evidence type="ECO:0000256" key="2">
    <source>
        <dbReference type="SAM" id="MobiDB-lite"/>
    </source>
</evidence>
<feature type="compositionally biased region" description="Basic and acidic residues" evidence="2">
    <location>
        <begin position="52"/>
        <end position="62"/>
    </location>
</feature>
<feature type="region of interest" description="Disordered" evidence="2">
    <location>
        <begin position="1"/>
        <end position="142"/>
    </location>
</feature>
<dbReference type="InParanoid" id="E4XPN9"/>
<dbReference type="Proteomes" id="UP000001307">
    <property type="component" value="Unassembled WGS sequence"/>
</dbReference>
<gene>
    <name evidence="3" type="ORF">GSOID_T00017165001</name>
</gene>
<name>E4XPN9_OIKDI</name>
<keyword evidence="1" id="KW-0175">Coiled coil</keyword>
<sequence>MNALKDPAELERLDKQRKQQQENERDLQKQIEANKKKKKSSQEDDDEPWWAKQDRKNAEIRSKQQIARPIVEQQKPPQQQVTVEVLHSSFNPSKMELKQESTVAPLKLEDLNSRRSPSPVRKTAKTAKHAPKTLLDEQIPTDTELKAQERNLAKKKRQMALLEEQLKVEERLRTMRIKKEADKTVSVKKPSTSRGKEQNPATTARSKHSKQNLTQKKMTSRVQEKPIEDGLNNSMNISFKQQDTATLLEQLTSLESALKHRQHKLLTK</sequence>
<evidence type="ECO:0000256" key="1">
    <source>
        <dbReference type="SAM" id="Coils"/>
    </source>
</evidence>
<organism evidence="3">
    <name type="scientific">Oikopleura dioica</name>
    <name type="common">Tunicate</name>
    <dbReference type="NCBI Taxonomy" id="34765"/>
    <lineage>
        <taxon>Eukaryota</taxon>
        <taxon>Metazoa</taxon>
        <taxon>Chordata</taxon>
        <taxon>Tunicata</taxon>
        <taxon>Appendicularia</taxon>
        <taxon>Copelata</taxon>
        <taxon>Oikopleuridae</taxon>
        <taxon>Oikopleura</taxon>
    </lineage>
</organism>
<feature type="compositionally biased region" description="Polar residues" evidence="2">
    <location>
        <begin position="75"/>
        <end position="92"/>
    </location>
</feature>
<reference evidence="3" key="1">
    <citation type="journal article" date="2010" name="Science">
        <title>Plasticity of animal genome architecture unmasked by rapid evolution of a pelagic tunicate.</title>
        <authorList>
            <person name="Denoeud F."/>
            <person name="Henriet S."/>
            <person name="Mungpakdee S."/>
            <person name="Aury J.M."/>
            <person name="Da Silva C."/>
            <person name="Brinkmann H."/>
            <person name="Mikhaleva J."/>
            <person name="Olsen L.C."/>
            <person name="Jubin C."/>
            <person name="Canestro C."/>
            <person name="Bouquet J.M."/>
            <person name="Danks G."/>
            <person name="Poulain J."/>
            <person name="Campsteijn C."/>
            <person name="Adamski M."/>
            <person name="Cross I."/>
            <person name="Yadetie F."/>
            <person name="Muffato M."/>
            <person name="Louis A."/>
            <person name="Butcher S."/>
            <person name="Tsagkogeorga G."/>
            <person name="Konrad A."/>
            <person name="Singh S."/>
            <person name="Jensen M.F."/>
            <person name="Cong E.H."/>
            <person name="Eikeseth-Otteraa H."/>
            <person name="Noel B."/>
            <person name="Anthouard V."/>
            <person name="Porcel B.M."/>
            <person name="Kachouri-Lafond R."/>
            <person name="Nishino A."/>
            <person name="Ugolini M."/>
            <person name="Chourrout P."/>
            <person name="Nishida H."/>
            <person name="Aasland R."/>
            <person name="Huzurbazar S."/>
            <person name="Westhof E."/>
            <person name="Delsuc F."/>
            <person name="Lehrach H."/>
            <person name="Reinhardt R."/>
            <person name="Weissenbach J."/>
            <person name="Roy S.W."/>
            <person name="Artiguenave F."/>
            <person name="Postlethwait J.H."/>
            <person name="Manak J.R."/>
            <person name="Thompson E.M."/>
            <person name="Jaillon O."/>
            <person name="Du Pasquier L."/>
            <person name="Boudinot P."/>
            <person name="Liberles D.A."/>
            <person name="Volff J.N."/>
            <person name="Philippe H."/>
            <person name="Lenhard B."/>
            <person name="Roest Crollius H."/>
            <person name="Wincker P."/>
            <person name="Chourrout D."/>
        </authorList>
    </citation>
    <scope>NUCLEOTIDE SEQUENCE [LARGE SCALE GENOMIC DNA]</scope>
</reference>
<feature type="compositionally biased region" description="Basic residues" evidence="2">
    <location>
        <begin position="122"/>
        <end position="131"/>
    </location>
</feature>